<sequence>MKKSPNVQRDIVQSRTRAISIMATSSSPSELSSLHMLDLPHLYWPSRGFWFFAAPPPFFAFWASGKKQSAEGAHSTSPCSIFGPSEPQGNVLGGVFVPRKLSWGQEGKKWSAEGHGGRHSTCPPLHPPLFASWASGKPARGIPNTLRNDWVGENAVNDVGHTHAIRTDWEGRGGVGGVGQSQPGARFADLHHMSSKVNGPWSNLFRFCFADFARRERKKGKEGSGKEGERGKERKKERLREGGREGRRKEGKEGGMGERREGGRKEGKEGSGKELEKGEERKKE</sequence>
<evidence type="ECO:0000256" key="1">
    <source>
        <dbReference type="SAM" id="MobiDB-lite"/>
    </source>
</evidence>
<keyword evidence="3" id="KW-1185">Reference proteome</keyword>
<name>V8P7B5_OPHHA</name>
<dbReference type="EMBL" id="AZIM01000586">
    <property type="protein sequence ID" value="ETE70225.1"/>
    <property type="molecule type" value="Genomic_DNA"/>
</dbReference>
<dbReference type="Proteomes" id="UP000018936">
    <property type="component" value="Unassembled WGS sequence"/>
</dbReference>
<protein>
    <submittedName>
        <fullName evidence="2">Uncharacterized protein</fullName>
    </submittedName>
</protein>
<feature type="region of interest" description="Disordered" evidence="1">
    <location>
        <begin position="216"/>
        <end position="284"/>
    </location>
</feature>
<proteinExistence type="predicted"/>
<reference evidence="2 3" key="1">
    <citation type="journal article" date="2013" name="Proc. Natl. Acad. Sci. U.S.A.">
        <title>The king cobra genome reveals dynamic gene evolution and adaptation in the snake venom system.</title>
        <authorList>
            <person name="Vonk F.J."/>
            <person name="Casewell N.R."/>
            <person name="Henkel C.V."/>
            <person name="Heimberg A.M."/>
            <person name="Jansen H.J."/>
            <person name="McCleary R.J."/>
            <person name="Kerkkamp H.M."/>
            <person name="Vos R.A."/>
            <person name="Guerreiro I."/>
            <person name="Calvete J.J."/>
            <person name="Wuster W."/>
            <person name="Woods A.E."/>
            <person name="Logan J.M."/>
            <person name="Harrison R.A."/>
            <person name="Castoe T.A."/>
            <person name="de Koning A.P."/>
            <person name="Pollock D.D."/>
            <person name="Yandell M."/>
            <person name="Calderon D."/>
            <person name="Renjifo C."/>
            <person name="Currier R.B."/>
            <person name="Salgado D."/>
            <person name="Pla D."/>
            <person name="Sanz L."/>
            <person name="Hyder A.S."/>
            <person name="Ribeiro J.M."/>
            <person name="Arntzen J.W."/>
            <person name="van den Thillart G.E."/>
            <person name="Boetzer M."/>
            <person name="Pirovano W."/>
            <person name="Dirks R.P."/>
            <person name="Spaink H.P."/>
            <person name="Duboule D."/>
            <person name="McGlinn E."/>
            <person name="Kini R.M."/>
            <person name="Richardson M.K."/>
        </authorList>
    </citation>
    <scope>NUCLEOTIDE SEQUENCE</scope>
    <source>
        <tissue evidence="2">Blood</tissue>
    </source>
</reference>
<comment type="caution">
    <text evidence="2">The sequence shown here is derived from an EMBL/GenBank/DDBJ whole genome shotgun (WGS) entry which is preliminary data.</text>
</comment>
<dbReference type="AlphaFoldDB" id="V8P7B5"/>
<feature type="compositionally biased region" description="Basic and acidic residues" evidence="1">
    <location>
        <begin position="219"/>
        <end position="284"/>
    </location>
</feature>
<evidence type="ECO:0000313" key="3">
    <source>
        <dbReference type="Proteomes" id="UP000018936"/>
    </source>
</evidence>
<evidence type="ECO:0000313" key="2">
    <source>
        <dbReference type="EMBL" id="ETE70225.1"/>
    </source>
</evidence>
<accession>V8P7B5</accession>
<feature type="non-terminal residue" evidence="2">
    <location>
        <position position="1"/>
    </location>
</feature>
<feature type="non-terminal residue" evidence="2">
    <location>
        <position position="284"/>
    </location>
</feature>
<gene>
    <name evidence="2" type="ORF">L345_03966</name>
</gene>
<organism evidence="2 3">
    <name type="scientific">Ophiophagus hannah</name>
    <name type="common">King cobra</name>
    <name type="synonym">Naja hannah</name>
    <dbReference type="NCBI Taxonomy" id="8665"/>
    <lineage>
        <taxon>Eukaryota</taxon>
        <taxon>Metazoa</taxon>
        <taxon>Chordata</taxon>
        <taxon>Craniata</taxon>
        <taxon>Vertebrata</taxon>
        <taxon>Euteleostomi</taxon>
        <taxon>Lepidosauria</taxon>
        <taxon>Squamata</taxon>
        <taxon>Bifurcata</taxon>
        <taxon>Unidentata</taxon>
        <taxon>Episquamata</taxon>
        <taxon>Toxicofera</taxon>
        <taxon>Serpentes</taxon>
        <taxon>Colubroidea</taxon>
        <taxon>Elapidae</taxon>
        <taxon>Elapinae</taxon>
        <taxon>Ophiophagus</taxon>
    </lineage>
</organism>